<dbReference type="Gene3D" id="3.60.130.30">
    <property type="match status" value="1"/>
</dbReference>
<evidence type="ECO:0000313" key="2">
    <source>
        <dbReference type="Proteomes" id="UP001431209"/>
    </source>
</evidence>
<sequence length="526" mass="60890">MNKQPHCYFCHAKATEKGKTYDQCVGRNRFKITEDSLPFYEWLFRKSALITSKLKSDFKKSELYACFNHSDTPLTAKKDKYNEYKKELDILHCDFEQRLKVLNDKYEQYPKKAKEQPTTEIVTNLNEIENISFNVIKFDNLPTTKVEAPLDFAGANKYHPTNDKIKITDSHVIQTSYMNANLLAYNRRYIPQNVADRVYKILDSLKNYKSFQSKKTMMRNDKVTEMSTDLRKILNEKEFDNSRSEIIWAFKVIERAVLVDLETNNIGGFKRVASAMTKLKTVYPEYPFEIPVMYININGSTSSSHYDKNDCSTFPGYVLAFKTPDCHGGDLYCHQINVQCNIDHGGLVNSALHLLYHSNTDIVQGSRCSAIVPFHNRFLKYADMDQQDVMPSYVGYFIVKGKLSNDESEGATQLKKKSFNMIKYSLSHVKKREGKIKFAFLDDSQYQEACQSIDLGIQYMVTYGYTLLRTKALQNIPKDLDLDGTINYLCNARFLYDESKINMERIEPFAPPERIVTAITKQHQKS</sequence>
<comment type="caution">
    <text evidence="1">The sequence shown here is derived from an EMBL/GenBank/DDBJ whole genome shotgun (WGS) entry which is preliminary data.</text>
</comment>
<dbReference type="EMBL" id="JAOPGA020001808">
    <property type="protein sequence ID" value="KAL0491476.1"/>
    <property type="molecule type" value="Genomic_DNA"/>
</dbReference>
<dbReference type="AlphaFoldDB" id="A0AAW2ZQM7"/>
<organism evidence="1 2">
    <name type="scientific">Acrasis kona</name>
    <dbReference type="NCBI Taxonomy" id="1008807"/>
    <lineage>
        <taxon>Eukaryota</taxon>
        <taxon>Discoba</taxon>
        <taxon>Heterolobosea</taxon>
        <taxon>Tetramitia</taxon>
        <taxon>Eutetramitia</taxon>
        <taxon>Acrasidae</taxon>
        <taxon>Acrasis</taxon>
    </lineage>
</organism>
<gene>
    <name evidence="1" type="ORF">AKO1_000896</name>
</gene>
<dbReference type="Proteomes" id="UP001431209">
    <property type="component" value="Unassembled WGS sequence"/>
</dbReference>
<proteinExistence type="predicted"/>
<keyword evidence="2" id="KW-1185">Reference proteome</keyword>
<reference evidence="1 2" key="1">
    <citation type="submission" date="2024-03" db="EMBL/GenBank/DDBJ databases">
        <title>The Acrasis kona genome and developmental transcriptomes reveal deep origins of eukaryotic multicellular pathways.</title>
        <authorList>
            <person name="Sheikh S."/>
            <person name="Fu C.-J."/>
            <person name="Brown M.W."/>
            <person name="Baldauf S.L."/>
        </authorList>
    </citation>
    <scope>NUCLEOTIDE SEQUENCE [LARGE SCALE GENOMIC DNA]</scope>
    <source>
        <strain evidence="1 2">ATCC MYA-3509</strain>
    </source>
</reference>
<protein>
    <submittedName>
        <fullName evidence="1">AtpA1</fullName>
    </submittedName>
</protein>
<name>A0AAW2ZQM7_9EUKA</name>
<evidence type="ECO:0000313" key="1">
    <source>
        <dbReference type="EMBL" id="KAL0491476.1"/>
    </source>
</evidence>
<accession>A0AAW2ZQM7</accession>